<accession>A0AAP0IZ35</accession>
<proteinExistence type="predicted"/>
<dbReference type="AlphaFoldDB" id="A0AAP0IZ35"/>
<dbReference type="Pfam" id="PF01190">
    <property type="entry name" value="Pollen_Ole_e_1"/>
    <property type="match status" value="1"/>
</dbReference>
<organism evidence="3 4">
    <name type="scientific">Stephania japonica</name>
    <dbReference type="NCBI Taxonomy" id="461633"/>
    <lineage>
        <taxon>Eukaryota</taxon>
        <taxon>Viridiplantae</taxon>
        <taxon>Streptophyta</taxon>
        <taxon>Embryophyta</taxon>
        <taxon>Tracheophyta</taxon>
        <taxon>Spermatophyta</taxon>
        <taxon>Magnoliopsida</taxon>
        <taxon>Ranunculales</taxon>
        <taxon>Menispermaceae</taxon>
        <taxon>Menispermoideae</taxon>
        <taxon>Cissampelideae</taxon>
        <taxon>Stephania</taxon>
    </lineage>
</organism>
<evidence type="ECO:0000256" key="2">
    <source>
        <dbReference type="SAM" id="SignalP"/>
    </source>
</evidence>
<protein>
    <recommendedName>
        <fullName evidence="5">Pollen Ole e 1 allergen and extensin family protein</fullName>
    </recommendedName>
</protein>
<feature type="chain" id="PRO_5042829557" description="Pollen Ole e 1 allergen and extensin family protein" evidence="2">
    <location>
        <begin position="26"/>
        <end position="184"/>
    </location>
</feature>
<evidence type="ECO:0000313" key="3">
    <source>
        <dbReference type="EMBL" id="KAK9124040.1"/>
    </source>
</evidence>
<dbReference type="PANTHER" id="PTHR33470">
    <property type="entry name" value="OS01G0164075 PROTEIN"/>
    <property type="match status" value="1"/>
</dbReference>
<dbReference type="GO" id="GO:0071944">
    <property type="term" value="C:cell periphery"/>
    <property type="evidence" value="ECO:0007669"/>
    <property type="project" value="TreeGrafter"/>
</dbReference>
<keyword evidence="1 2" id="KW-0732">Signal</keyword>
<evidence type="ECO:0008006" key="5">
    <source>
        <dbReference type="Google" id="ProtNLM"/>
    </source>
</evidence>
<evidence type="ECO:0000256" key="1">
    <source>
        <dbReference type="ARBA" id="ARBA00022729"/>
    </source>
</evidence>
<feature type="signal peptide" evidence="2">
    <location>
        <begin position="1"/>
        <end position="25"/>
    </location>
</feature>
<dbReference type="PANTHER" id="PTHR33470:SF29">
    <property type="entry name" value="POLLEN OLE E 1 ALLERGEN AND EXTENSIN FAMILY PROTEIN"/>
    <property type="match status" value="1"/>
</dbReference>
<gene>
    <name evidence="3" type="ORF">Sjap_013642</name>
</gene>
<name>A0AAP0IZ35_9MAGN</name>
<dbReference type="Proteomes" id="UP001417504">
    <property type="component" value="Unassembled WGS sequence"/>
</dbReference>
<keyword evidence="4" id="KW-1185">Reference proteome</keyword>
<comment type="caution">
    <text evidence="3">The sequence shown here is derived from an EMBL/GenBank/DDBJ whole genome shotgun (WGS) entry which is preliminary data.</text>
</comment>
<reference evidence="3 4" key="1">
    <citation type="submission" date="2024-01" db="EMBL/GenBank/DDBJ databases">
        <title>Genome assemblies of Stephania.</title>
        <authorList>
            <person name="Yang L."/>
        </authorList>
    </citation>
    <scope>NUCLEOTIDE SEQUENCE [LARGE SCALE GENOMIC DNA]</scope>
    <source>
        <strain evidence="3">QJT</strain>
        <tissue evidence="3">Leaf</tissue>
    </source>
</reference>
<evidence type="ECO:0000313" key="4">
    <source>
        <dbReference type="Proteomes" id="UP001417504"/>
    </source>
</evidence>
<dbReference type="EMBL" id="JBBNAE010000005">
    <property type="protein sequence ID" value="KAK9124040.1"/>
    <property type="molecule type" value="Genomic_DNA"/>
</dbReference>
<sequence>MGMSPLVKLVVVSCIMLGCINTSEAWRDKPKSIHIEGKVLCQDCTGGWNDWVKGAKPIKGSRVSATCMDERGKVIYYGSDETDELGEFDMVVDSREVCKELKPELCSVRLVSSPDPTCNVATDFGGAKSGVKLTRPSFVYRDLVKYRPEPFYYTSPMCEEPDTTEAPEDDQEAKYYFYKKETTY</sequence>